<dbReference type="EMBL" id="KV454012">
    <property type="protein sequence ID" value="ODV97416.1"/>
    <property type="molecule type" value="Genomic_DNA"/>
</dbReference>
<dbReference type="InterPro" id="IPR036678">
    <property type="entry name" value="MutS_con_dom_sf"/>
</dbReference>
<comment type="similarity">
    <text evidence="1 9">Belongs to the DNA mismatch repair MutS family.</text>
</comment>
<dbReference type="PANTHER" id="PTHR11361">
    <property type="entry name" value="DNA MISMATCH REPAIR PROTEIN MUTS FAMILY MEMBER"/>
    <property type="match status" value="1"/>
</dbReference>
<evidence type="ECO:0000256" key="8">
    <source>
        <dbReference type="ARBA" id="ARBA00025902"/>
    </source>
</evidence>
<dbReference type="Pfam" id="PF05188">
    <property type="entry name" value="MutS_II"/>
    <property type="match status" value="1"/>
</dbReference>
<evidence type="ECO:0000256" key="4">
    <source>
        <dbReference type="ARBA" id="ARBA00022840"/>
    </source>
</evidence>
<dbReference type="NCBIfam" id="NF003810">
    <property type="entry name" value="PRK05399.1"/>
    <property type="match status" value="1"/>
</dbReference>
<evidence type="ECO:0000256" key="1">
    <source>
        <dbReference type="ARBA" id="ARBA00006271"/>
    </source>
</evidence>
<evidence type="ECO:0000256" key="2">
    <source>
        <dbReference type="ARBA" id="ARBA00022741"/>
    </source>
</evidence>
<dbReference type="Pfam" id="PF00488">
    <property type="entry name" value="MutS_V"/>
    <property type="match status" value="1"/>
</dbReference>
<dbReference type="GO" id="GO:0006298">
    <property type="term" value="P:mismatch repair"/>
    <property type="evidence" value="ECO:0007669"/>
    <property type="project" value="EnsemblFungi"/>
</dbReference>
<evidence type="ECO:0000256" key="3">
    <source>
        <dbReference type="ARBA" id="ARBA00022763"/>
    </source>
</evidence>
<dbReference type="InterPro" id="IPR016151">
    <property type="entry name" value="DNA_mismatch_repair_MutS_N"/>
</dbReference>
<dbReference type="InterPro" id="IPR007860">
    <property type="entry name" value="DNA_mmatch_repair_MutS_con_dom"/>
</dbReference>
<dbReference type="GO" id="GO:0043504">
    <property type="term" value="P:mitochondrial DNA repair"/>
    <property type="evidence" value="ECO:0007669"/>
    <property type="project" value="EnsemblFungi"/>
</dbReference>
<dbReference type="SUPFAM" id="SSF52540">
    <property type="entry name" value="P-loop containing nucleoside triphosphate hydrolases"/>
    <property type="match status" value="1"/>
</dbReference>
<keyword evidence="13" id="KW-1185">Reference proteome</keyword>
<protein>
    <recommendedName>
        <fullName evidence="11">DNA mismatch repair proteins mutS family domain-containing protein</fullName>
    </recommendedName>
</protein>
<evidence type="ECO:0000256" key="6">
    <source>
        <dbReference type="ARBA" id="ARBA00023204"/>
    </source>
</evidence>
<dbReference type="GO" id="GO:0140664">
    <property type="term" value="F:ATP-dependent DNA damage sensor activity"/>
    <property type="evidence" value="ECO:0007669"/>
    <property type="project" value="InterPro"/>
</dbReference>
<comment type="function">
    <text evidence="7">Component of the post-replicative DNA mismatch repair system (MMR). Heterodimerizes with MSH2 to form MutS beta, which binds to DNA mismatches thereby initiating DNA repair. MSH3 provides substrate-binding and substrate specificity to the complex. When bound, the MutS beta heterodimer bends the DNA helix and shields approximately 20 base pairs. Acts mainly to repair insertion-deletion loops (IDLs) from 2 to 13 nucleotides in size, but can also repair base-base and single insertion-deletion mismatches that occur during replication. After mismatch binding, forms a ternary complex with the MutL alpha heterodimer, which is thought to be responsible for directing the downstream MMR events, including strand discrimination, excision, and resynthesis. ATP binding and hydrolysis play a pivotal role in mismatch repair functions.</text>
</comment>
<dbReference type="GO" id="GO:0005739">
    <property type="term" value="C:mitochondrion"/>
    <property type="evidence" value="ECO:0007669"/>
    <property type="project" value="EnsemblFungi"/>
</dbReference>
<dbReference type="Gene3D" id="3.30.420.110">
    <property type="entry name" value="MutS, connector domain"/>
    <property type="match status" value="1"/>
</dbReference>
<dbReference type="GO" id="GO:0032137">
    <property type="term" value="F:guanine/thymine mispair binding"/>
    <property type="evidence" value="ECO:0007669"/>
    <property type="project" value="EnsemblFungi"/>
</dbReference>
<dbReference type="Pfam" id="PF01624">
    <property type="entry name" value="MutS_I"/>
    <property type="match status" value="1"/>
</dbReference>
<dbReference type="SUPFAM" id="SSF48334">
    <property type="entry name" value="DNA repair protein MutS, domain III"/>
    <property type="match status" value="1"/>
</dbReference>
<dbReference type="STRING" id="669874.A0A1E4U090"/>
<evidence type="ECO:0000313" key="13">
    <source>
        <dbReference type="Proteomes" id="UP000094236"/>
    </source>
</evidence>
<dbReference type="Gene3D" id="3.40.50.300">
    <property type="entry name" value="P-loop containing nucleotide triphosphate hydrolases"/>
    <property type="match status" value="1"/>
</dbReference>
<dbReference type="GO" id="GO:0005524">
    <property type="term" value="F:ATP binding"/>
    <property type="evidence" value="ECO:0007669"/>
    <property type="project" value="UniProtKB-KW"/>
</dbReference>
<keyword evidence="4" id="KW-0067">ATP-binding</keyword>
<dbReference type="InterPro" id="IPR007696">
    <property type="entry name" value="DNA_mismatch_repair_MutS_core"/>
</dbReference>
<comment type="subunit">
    <text evidence="8">Heterodimer consisting of MSH2-MSH3 (MutS beta). Forms a ternary complex with MutL alpha (MLH1-PMS1).</text>
</comment>
<keyword evidence="6 9" id="KW-0234">DNA repair</keyword>
<dbReference type="SMART" id="SM00533">
    <property type="entry name" value="MUTSd"/>
    <property type="match status" value="1"/>
</dbReference>
<dbReference type="InterPro" id="IPR045076">
    <property type="entry name" value="MutS"/>
</dbReference>
<feature type="coiled-coil region" evidence="10">
    <location>
        <begin position="468"/>
        <end position="499"/>
    </location>
</feature>
<dbReference type="Gene3D" id="3.40.1170.10">
    <property type="entry name" value="DNA repair protein MutS, domain I"/>
    <property type="match status" value="1"/>
</dbReference>
<dbReference type="PROSITE" id="PS00486">
    <property type="entry name" value="DNA_MISMATCH_REPAIR_2"/>
    <property type="match status" value="1"/>
</dbReference>
<feature type="non-terminal residue" evidence="12">
    <location>
        <position position="873"/>
    </location>
</feature>
<keyword evidence="2 9" id="KW-0547">Nucleotide-binding</keyword>
<dbReference type="GO" id="GO:0005634">
    <property type="term" value="C:nucleus"/>
    <property type="evidence" value="ECO:0007669"/>
    <property type="project" value="TreeGrafter"/>
</dbReference>
<evidence type="ECO:0000256" key="7">
    <source>
        <dbReference type="ARBA" id="ARBA00025373"/>
    </source>
</evidence>
<name>A0A1E4U090_PACTA</name>
<keyword evidence="5 9" id="KW-0238">DNA-binding</keyword>
<dbReference type="SUPFAM" id="SSF53150">
    <property type="entry name" value="DNA repair protein MutS, domain II"/>
    <property type="match status" value="1"/>
</dbReference>
<dbReference type="InterPro" id="IPR036187">
    <property type="entry name" value="DNA_mismatch_repair_MutS_sf"/>
</dbReference>
<dbReference type="Gene3D" id="1.10.1420.10">
    <property type="match status" value="2"/>
</dbReference>
<dbReference type="FunFam" id="3.40.50.300:FF:001238">
    <property type="entry name" value="DNA mismatch repair protein"/>
    <property type="match status" value="1"/>
</dbReference>
<dbReference type="PIRSF" id="PIRSF037677">
    <property type="entry name" value="DNA_mis_repair_Msh6"/>
    <property type="match status" value="1"/>
</dbReference>
<feature type="domain" description="DNA mismatch repair proteins mutS family" evidence="11">
    <location>
        <begin position="743"/>
        <end position="759"/>
    </location>
</feature>
<dbReference type="SMART" id="SM00534">
    <property type="entry name" value="MUTSac"/>
    <property type="match status" value="1"/>
</dbReference>
<dbReference type="GO" id="GO:0007005">
    <property type="term" value="P:mitochondrion organization"/>
    <property type="evidence" value="ECO:0007669"/>
    <property type="project" value="EnsemblFungi"/>
</dbReference>
<dbReference type="GO" id="GO:0032139">
    <property type="term" value="F:dinucleotide insertion or deletion binding"/>
    <property type="evidence" value="ECO:0007669"/>
    <property type="project" value="EnsemblFungi"/>
</dbReference>
<accession>A0A1E4U090</accession>
<dbReference type="InterPro" id="IPR007861">
    <property type="entry name" value="DNA_mismatch_repair_MutS_clamp"/>
</dbReference>
<evidence type="ECO:0000256" key="5">
    <source>
        <dbReference type="ARBA" id="ARBA00023125"/>
    </source>
</evidence>
<dbReference type="AlphaFoldDB" id="A0A1E4U090"/>
<evidence type="ECO:0000256" key="10">
    <source>
        <dbReference type="SAM" id="Coils"/>
    </source>
</evidence>
<dbReference type="InterPro" id="IPR000432">
    <property type="entry name" value="DNA_mismatch_repair_MutS_C"/>
</dbReference>
<gene>
    <name evidence="12" type="ORF">PACTADRAFT_55941</name>
</gene>
<dbReference type="InterPro" id="IPR027417">
    <property type="entry name" value="P-loop_NTPase"/>
</dbReference>
<sequence>MDRHKEHVVLTRVGKFYELYFEHAEKYAPQLNIKVAVRNFKSVGNFAFAGFPEMMLDKYLKILVNDLGYSVAISEQFVDDSNLEHQRNKIYRRVARIVTPGTLIDEALRNFQKNNFLLSISFPENPFKTVANPDMKIGLAWTDIALGDFYVQESSLKNLMTDISRIKPSEMLMEEYLANENLQSGKWYPELTEFRRYYVRYQNLPSKRKSISSFYDMFNDNSKSLDRCFQELTQKEISASISILYYIQENLPHTDPNLALPERQLPSVLMQIDPRTVEALELHKTIRDDKKTGSLISALKRTVTASGTRLLSQWVSAPSTQTNEIRRRQKLVELFAKKTFLRADVISKLKKSSDITRIIQRLSLGKVDGFDLVALARSLIIVEDIKQSFIKQSGETKAAAKVLDPLIASFVSPIELANRILDLIDEDALIRRMKRTEKEEEAEIELGIKESSVPDDNHELNEQEWIVRKNASELLRRIHDEYEHLLDEKNKLLNNYNVKFVEELGCRSVKMEFHKLYGYVVSVSGSIKSLNQIEATKNFTLATSSTKSVKYYHCEKWKRIGTDIQSHVERIRNEEDVITSKLRKEILNSTFEIRNVAHVLDYIDVTSSFATLACEKNLVCPKLTTGTELKIVGGRHLVVEDGLNENSQLFTSNDCSVGCDNKILWIISGPNMGGKSTFLRQNALIVIMAQIGSFVPADEATIGIVDKVFSRVGAADDLYRDLSTFMVEMVETSFILKNATKKSLAILDEVGRGTSGKEGLAISYSTLLYLLKVNNCRTLFATHFGMELSQLITKLDDKEKFLEKIAFYCTTIDNVIKDDNTSEGQVLVNGSNFIFNHKLQKGISSKSYAIEVAQMAGFPYDAVTTASDALQKL</sequence>
<reference evidence="13" key="1">
    <citation type="submission" date="2016-05" db="EMBL/GenBank/DDBJ databases">
        <title>Comparative genomics of biotechnologically important yeasts.</title>
        <authorList>
            <consortium name="DOE Joint Genome Institute"/>
            <person name="Riley R."/>
            <person name="Haridas S."/>
            <person name="Wolfe K.H."/>
            <person name="Lopes M.R."/>
            <person name="Hittinger C.T."/>
            <person name="Goker M."/>
            <person name="Salamov A."/>
            <person name="Wisecaver J."/>
            <person name="Long T.M."/>
            <person name="Aerts A.L."/>
            <person name="Barry K."/>
            <person name="Choi C."/>
            <person name="Clum A."/>
            <person name="Coughlan A.Y."/>
            <person name="Deshpande S."/>
            <person name="Douglass A.P."/>
            <person name="Hanson S.J."/>
            <person name="Klenk H.-P."/>
            <person name="Labutti K."/>
            <person name="Lapidus A."/>
            <person name="Lindquist E."/>
            <person name="Lipzen A."/>
            <person name="Meier-Kolthoff J.P."/>
            <person name="Ohm R.A."/>
            <person name="Otillar R.P."/>
            <person name="Pangilinan J."/>
            <person name="Peng Y."/>
            <person name="Rokas A."/>
            <person name="Rosa C.A."/>
            <person name="Scheuner C."/>
            <person name="Sibirny A.A."/>
            <person name="Slot J.C."/>
            <person name="Stielow J.B."/>
            <person name="Sun H."/>
            <person name="Kurtzman C.P."/>
            <person name="Blackwell M."/>
            <person name="Grigoriev I.V."/>
            <person name="Jeffries T.W."/>
        </authorList>
    </citation>
    <scope>NUCLEOTIDE SEQUENCE [LARGE SCALE GENOMIC DNA]</scope>
    <source>
        <strain evidence="13">NRRL Y-2460</strain>
    </source>
</reference>
<evidence type="ECO:0000313" key="12">
    <source>
        <dbReference type="EMBL" id="ODV97416.1"/>
    </source>
</evidence>
<dbReference type="OrthoDB" id="2534523at2759"/>
<evidence type="ECO:0000259" key="11">
    <source>
        <dbReference type="PROSITE" id="PS00486"/>
    </source>
</evidence>
<dbReference type="Pfam" id="PF05192">
    <property type="entry name" value="MutS_III"/>
    <property type="match status" value="1"/>
</dbReference>
<dbReference type="InterPro" id="IPR007695">
    <property type="entry name" value="DNA_mismatch_repair_MutS-lik_N"/>
</dbReference>
<dbReference type="Pfam" id="PF05190">
    <property type="entry name" value="MutS_IV"/>
    <property type="match status" value="1"/>
</dbReference>
<evidence type="ECO:0000256" key="9">
    <source>
        <dbReference type="RuleBase" id="RU003756"/>
    </source>
</evidence>
<dbReference type="PANTHER" id="PTHR11361:SF34">
    <property type="entry name" value="DNA MISMATCH REPAIR PROTEIN MSH1, MITOCHONDRIAL"/>
    <property type="match status" value="1"/>
</dbReference>
<dbReference type="InterPro" id="IPR017261">
    <property type="entry name" value="DNA_mismatch_repair_MutS/MSH"/>
</dbReference>
<dbReference type="Proteomes" id="UP000094236">
    <property type="component" value="Unassembled WGS sequence"/>
</dbReference>
<keyword evidence="10" id="KW-0175">Coiled coil</keyword>
<keyword evidence="3 9" id="KW-0227">DNA damage</keyword>
<dbReference type="SUPFAM" id="SSF55271">
    <property type="entry name" value="DNA repair protein MutS, domain I"/>
    <property type="match status" value="1"/>
</dbReference>
<proteinExistence type="inferred from homology"/>
<organism evidence="12 13">
    <name type="scientific">Pachysolen tannophilus NRRL Y-2460</name>
    <dbReference type="NCBI Taxonomy" id="669874"/>
    <lineage>
        <taxon>Eukaryota</taxon>
        <taxon>Fungi</taxon>
        <taxon>Dikarya</taxon>
        <taxon>Ascomycota</taxon>
        <taxon>Saccharomycotina</taxon>
        <taxon>Pichiomycetes</taxon>
        <taxon>Pachysolenaceae</taxon>
        <taxon>Pachysolen</taxon>
    </lineage>
</organism>